<sequence>MMKETSTYPVRIHKLFVIASMTIHNFIRRNSLHDEGFAEAIGKDGRYEYEDLPNIDPNFAAQEDIEGLIYPPMTNTLDMEIVRHGIMTALQHDREVSGQPQC</sequence>
<keyword evidence="2" id="KW-1185">Reference proteome</keyword>
<evidence type="ECO:0000313" key="2">
    <source>
        <dbReference type="Proteomes" id="UP001062846"/>
    </source>
</evidence>
<dbReference type="Proteomes" id="UP001062846">
    <property type="component" value="Chromosome 5"/>
</dbReference>
<dbReference type="EMBL" id="CM046392">
    <property type="protein sequence ID" value="KAI8555674.1"/>
    <property type="molecule type" value="Genomic_DNA"/>
</dbReference>
<reference evidence="1" key="1">
    <citation type="submission" date="2022-02" db="EMBL/GenBank/DDBJ databases">
        <title>Plant Genome Project.</title>
        <authorList>
            <person name="Zhang R.-G."/>
        </authorList>
    </citation>
    <scope>NUCLEOTIDE SEQUENCE</scope>
    <source>
        <strain evidence="1">AT1</strain>
    </source>
</reference>
<accession>A0ACC0NRU6</accession>
<comment type="caution">
    <text evidence="1">The sequence shown here is derived from an EMBL/GenBank/DDBJ whole genome shotgun (WGS) entry which is preliminary data.</text>
</comment>
<evidence type="ECO:0000313" key="1">
    <source>
        <dbReference type="EMBL" id="KAI8555674.1"/>
    </source>
</evidence>
<gene>
    <name evidence="1" type="ORF">RHMOL_Rhmol05G0192100</name>
</gene>
<name>A0ACC0NRU6_RHOML</name>
<organism evidence="1 2">
    <name type="scientific">Rhododendron molle</name>
    <name type="common">Chinese azalea</name>
    <name type="synonym">Azalea mollis</name>
    <dbReference type="NCBI Taxonomy" id="49168"/>
    <lineage>
        <taxon>Eukaryota</taxon>
        <taxon>Viridiplantae</taxon>
        <taxon>Streptophyta</taxon>
        <taxon>Embryophyta</taxon>
        <taxon>Tracheophyta</taxon>
        <taxon>Spermatophyta</taxon>
        <taxon>Magnoliopsida</taxon>
        <taxon>eudicotyledons</taxon>
        <taxon>Gunneridae</taxon>
        <taxon>Pentapetalae</taxon>
        <taxon>asterids</taxon>
        <taxon>Ericales</taxon>
        <taxon>Ericaceae</taxon>
        <taxon>Ericoideae</taxon>
        <taxon>Rhodoreae</taxon>
        <taxon>Rhododendron</taxon>
    </lineage>
</organism>
<protein>
    <submittedName>
        <fullName evidence="1">Uncharacterized protein</fullName>
    </submittedName>
</protein>
<proteinExistence type="predicted"/>